<dbReference type="InterPro" id="IPR011608">
    <property type="entry name" value="PRD"/>
</dbReference>
<dbReference type="CDD" id="cd05568">
    <property type="entry name" value="PTS_IIB_bgl_like"/>
    <property type="match status" value="1"/>
</dbReference>
<dbReference type="Gene3D" id="3.40.50.2300">
    <property type="match status" value="1"/>
</dbReference>
<keyword evidence="10" id="KW-1185">Reference proteome</keyword>
<evidence type="ECO:0000256" key="2">
    <source>
        <dbReference type="ARBA" id="ARBA00022737"/>
    </source>
</evidence>
<keyword evidence="4" id="KW-0010">Activator</keyword>
<dbReference type="InterPro" id="IPR036634">
    <property type="entry name" value="PRD_sf"/>
</dbReference>
<evidence type="ECO:0000313" key="10">
    <source>
        <dbReference type="Proteomes" id="UP000277864"/>
    </source>
</evidence>
<dbReference type="Pfam" id="PF02302">
    <property type="entry name" value="PTS_IIB"/>
    <property type="match status" value="1"/>
</dbReference>
<evidence type="ECO:0000256" key="5">
    <source>
        <dbReference type="ARBA" id="ARBA00023163"/>
    </source>
</evidence>
<evidence type="ECO:0000259" key="8">
    <source>
        <dbReference type="PROSITE" id="PS51372"/>
    </source>
</evidence>
<dbReference type="SUPFAM" id="SSF55804">
    <property type="entry name" value="Phoshotransferase/anion transport protein"/>
    <property type="match status" value="1"/>
</dbReference>
<dbReference type="Pfam" id="PF00874">
    <property type="entry name" value="PRD"/>
    <property type="match status" value="2"/>
</dbReference>
<dbReference type="Pfam" id="PF08279">
    <property type="entry name" value="HTH_11"/>
    <property type="match status" value="1"/>
</dbReference>
<dbReference type="Gene3D" id="1.10.1790.10">
    <property type="entry name" value="PRD domain"/>
    <property type="match status" value="2"/>
</dbReference>
<dbReference type="PANTHER" id="PTHR30185">
    <property type="entry name" value="CRYPTIC BETA-GLUCOSIDE BGL OPERON ANTITERMINATOR"/>
    <property type="match status" value="1"/>
</dbReference>
<evidence type="ECO:0000313" key="9">
    <source>
        <dbReference type="EMBL" id="RST89179.1"/>
    </source>
</evidence>
<dbReference type="Proteomes" id="UP000277864">
    <property type="component" value="Unassembled WGS sequence"/>
</dbReference>
<feature type="domain" description="PRD" evidence="8">
    <location>
        <begin position="296"/>
        <end position="403"/>
    </location>
</feature>
<dbReference type="GO" id="GO:0009401">
    <property type="term" value="P:phosphoenolpyruvate-dependent sugar phosphotransferase system"/>
    <property type="evidence" value="ECO:0007669"/>
    <property type="project" value="InterPro"/>
</dbReference>
<dbReference type="InterPro" id="IPR036390">
    <property type="entry name" value="WH_DNA-bd_sf"/>
</dbReference>
<dbReference type="Pfam" id="PF05043">
    <property type="entry name" value="Mga"/>
    <property type="match status" value="1"/>
</dbReference>
<dbReference type="InterPro" id="IPR013196">
    <property type="entry name" value="HTH_11"/>
</dbReference>
<accession>A0A429Z685</accession>
<evidence type="ECO:0000259" key="6">
    <source>
        <dbReference type="PROSITE" id="PS51094"/>
    </source>
</evidence>
<feature type="domain" description="PTS EIIA type-2" evidence="6">
    <location>
        <begin position="501"/>
        <end position="640"/>
    </location>
</feature>
<evidence type="ECO:0000256" key="3">
    <source>
        <dbReference type="ARBA" id="ARBA00023015"/>
    </source>
</evidence>
<keyword evidence="2" id="KW-0677">Repeat</keyword>
<organism evidence="9 10">
    <name type="scientific">Vagococcus humatus</name>
    <dbReference type="NCBI Taxonomy" id="1889241"/>
    <lineage>
        <taxon>Bacteria</taxon>
        <taxon>Bacillati</taxon>
        <taxon>Bacillota</taxon>
        <taxon>Bacilli</taxon>
        <taxon>Lactobacillales</taxon>
        <taxon>Enterococcaceae</taxon>
        <taxon>Vagococcus</taxon>
    </lineage>
</organism>
<evidence type="ECO:0000256" key="4">
    <source>
        <dbReference type="ARBA" id="ARBA00023159"/>
    </source>
</evidence>
<dbReference type="SUPFAM" id="SSF52794">
    <property type="entry name" value="PTS system IIB component-like"/>
    <property type="match status" value="1"/>
</dbReference>
<gene>
    <name evidence="9" type="ORF">C7P63_05210</name>
</gene>
<dbReference type="PANTHER" id="PTHR30185:SF13">
    <property type="entry name" value="LICABCH OPERON REGULATOR-RELATED"/>
    <property type="match status" value="1"/>
</dbReference>
<proteinExistence type="predicted"/>
<dbReference type="GO" id="GO:0008982">
    <property type="term" value="F:protein-N(PI)-phosphohistidine-sugar phosphotransferase activity"/>
    <property type="evidence" value="ECO:0007669"/>
    <property type="project" value="InterPro"/>
</dbReference>
<dbReference type="InterPro" id="IPR050661">
    <property type="entry name" value="BglG_antiterminators"/>
</dbReference>
<dbReference type="PROSITE" id="PS51099">
    <property type="entry name" value="PTS_EIIB_TYPE_2"/>
    <property type="match status" value="1"/>
</dbReference>
<keyword evidence="3" id="KW-0805">Transcription regulation</keyword>
<dbReference type="Gene3D" id="3.40.930.10">
    <property type="entry name" value="Mannitol-specific EII, Chain A"/>
    <property type="match status" value="1"/>
</dbReference>
<keyword evidence="5" id="KW-0804">Transcription</keyword>
<reference evidence="9 10" key="1">
    <citation type="submission" date="2018-03" db="EMBL/GenBank/DDBJ databases">
        <authorList>
            <person name="Gulvik C.A."/>
        </authorList>
    </citation>
    <scope>NUCLEOTIDE SEQUENCE [LARGE SCALE GENOMIC DNA]</scope>
    <source>
        <strain evidence="9 10">JCM 31581</strain>
    </source>
</reference>
<dbReference type="EMBL" id="PXZH01000002">
    <property type="protein sequence ID" value="RST89179.1"/>
    <property type="molecule type" value="Genomic_DNA"/>
</dbReference>
<dbReference type="Gene3D" id="1.10.10.10">
    <property type="entry name" value="Winged helix-like DNA-binding domain superfamily/Winged helix DNA-binding domain"/>
    <property type="match status" value="1"/>
</dbReference>
<dbReference type="InterPro" id="IPR003501">
    <property type="entry name" value="PTS_EIIB_2/3"/>
</dbReference>
<dbReference type="InterPro" id="IPR036388">
    <property type="entry name" value="WH-like_DNA-bd_sf"/>
</dbReference>
<comment type="caution">
    <text evidence="9">The sequence shown here is derived from an EMBL/GenBank/DDBJ whole genome shotgun (WGS) entry which is preliminary data.</text>
</comment>
<dbReference type="GO" id="GO:0006355">
    <property type="term" value="P:regulation of DNA-templated transcription"/>
    <property type="evidence" value="ECO:0007669"/>
    <property type="project" value="InterPro"/>
</dbReference>
<dbReference type="InterPro" id="IPR013011">
    <property type="entry name" value="PTS_EIIB_2"/>
</dbReference>
<dbReference type="SUPFAM" id="SSF46785">
    <property type="entry name" value="Winged helix' DNA-binding domain"/>
    <property type="match status" value="1"/>
</dbReference>
<dbReference type="PROSITE" id="PS51372">
    <property type="entry name" value="PRD_2"/>
    <property type="match status" value="2"/>
</dbReference>
<name>A0A429Z685_9ENTE</name>
<dbReference type="AlphaFoldDB" id="A0A429Z685"/>
<dbReference type="InterPro" id="IPR036095">
    <property type="entry name" value="PTS_EIIB-like_sf"/>
</dbReference>
<evidence type="ECO:0000256" key="1">
    <source>
        <dbReference type="ARBA" id="ARBA00022679"/>
    </source>
</evidence>
<dbReference type="PROSITE" id="PS51094">
    <property type="entry name" value="PTS_EIIA_TYPE_2"/>
    <property type="match status" value="1"/>
</dbReference>
<dbReference type="InterPro" id="IPR016152">
    <property type="entry name" value="PTrfase/Anion_transptr"/>
</dbReference>
<dbReference type="CDD" id="cd00211">
    <property type="entry name" value="PTS_IIA_fru"/>
    <property type="match status" value="1"/>
</dbReference>
<dbReference type="InterPro" id="IPR007737">
    <property type="entry name" value="Mga_HTH"/>
</dbReference>
<feature type="domain" description="PTS EIIB type-2" evidence="7">
    <location>
        <begin position="407"/>
        <end position="499"/>
    </location>
</feature>
<dbReference type="RefSeq" id="WP_125943112.1">
    <property type="nucleotide sequence ID" value="NZ_PXZH01000002.1"/>
</dbReference>
<dbReference type="SUPFAM" id="SSF63520">
    <property type="entry name" value="PTS-regulatory domain, PRD"/>
    <property type="match status" value="2"/>
</dbReference>
<feature type="domain" description="PRD" evidence="8">
    <location>
        <begin position="184"/>
        <end position="290"/>
    </location>
</feature>
<dbReference type="InterPro" id="IPR002178">
    <property type="entry name" value="PTS_EIIA_type-2_dom"/>
</dbReference>
<evidence type="ECO:0000259" key="7">
    <source>
        <dbReference type="PROSITE" id="PS51099"/>
    </source>
</evidence>
<protein>
    <submittedName>
        <fullName evidence="9">Uncharacterized protein</fullName>
    </submittedName>
</protein>
<keyword evidence="1" id="KW-0808">Transferase</keyword>
<dbReference type="Pfam" id="PF00359">
    <property type="entry name" value="PTS_EIIA_2"/>
    <property type="match status" value="1"/>
</dbReference>
<dbReference type="OrthoDB" id="3710983at2"/>
<sequence length="641" mass="74491">MLTKRQTDLLLVLLQTDDFLTSSDLAKKLDVSTKTVKREIKELNEQLEFKDIHILGKRGAGFKLSSVSKDNCQHMLLELRHSKEHILPNFQKERVDWLLDQCAWLTLDNVIINQQDLANQLFVSISTLKNDLEKVKCYLANYQLTLTRYKNIGLHLEGSEQNIRAFIRDRFTRNMASNESPIRLDQSFDTKKLEKILKQLFETYGIYMTDIGFINLVMHLEILIKRVQTSTSLNFYEPTSHDIDQQSAEYQCSMEIVKSLQSIYHINIPKEELYNVYFHLSSQKMLKRNQYDTTNQQILVYKQIVLETLAKINTLYQYDFTKDQLLIEGLLVHLSSSMKRINSQIFIKNDLLEDIQHSYPFEMQLAQLLANQLMNYFKVDVPINEVGFLALHFCGARERYQKREEQLQVLLVCTTGIGTSILLKTKIQANFSQSIHVVDTVSYYHLENYDLSGIDLIISTIPLENHLTQVPSIYVSPLVTEEELQKIKGYVYQKKLPLIWNILDDNNFWIDVKAESREEAITVIGERFAANLGLNEQIIQEALAREKLGTTEIGNLVAIPHMMSDHLAYSHIAVGVLKEPIKWEYQQVQLIIFILISTNGQELIQDIMLELYEQLSSKETVQQIIHSKDFYQFKELFLGGK</sequence>